<proteinExistence type="predicted"/>
<dbReference type="Proteomes" id="UP000887574">
    <property type="component" value="Unplaced"/>
</dbReference>
<protein>
    <submittedName>
        <fullName evidence="2">PH domain-containing protein</fullName>
    </submittedName>
</protein>
<sequence length="164" mass="19300">MEISLNGTAFKYTNFVFGFQERYFKLTSGVIYYYLSKETEKEFDDDPYRFDIVFPDERWSLRFCNRDELVLWRDALQAFSKYPLEVEEELRLMSTTSSNSNQSSSFFAVECDVQDQTPPGPSTLDSNALYRLREEMPQQLNLVIKVLDQWLTLDDFSAHYIQGA</sequence>
<accession>A0A915DZ12</accession>
<name>A0A915DZ12_9BILA</name>
<organism evidence="1 2">
    <name type="scientific">Ditylenchus dipsaci</name>
    <dbReference type="NCBI Taxonomy" id="166011"/>
    <lineage>
        <taxon>Eukaryota</taxon>
        <taxon>Metazoa</taxon>
        <taxon>Ecdysozoa</taxon>
        <taxon>Nematoda</taxon>
        <taxon>Chromadorea</taxon>
        <taxon>Rhabditida</taxon>
        <taxon>Tylenchina</taxon>
        <taxon>Tylenchomorpha</taxon>
        <taxon>Sphaerularioidea</taxon>
        <taxon>Anguinidae</taxon>
        <taxon>Anguininae</taxon>
        <taxon>Ditylenchus</taxon>
    </lineage>
</organism>
<dbReference type="WBParaSite" id="jg24690">
    <property type="protein sequence ID" value="jg24690"/>
    <property type="gene ID" value="jg24690"/>
</dbReference>
<dbReference type="InterPro" id="IPR011993">
    <property type="entry name" value="PH-like_dom_sf"/>
</dbReference>
<reference evidence="2" key="1">
    <citation type="submission" date="2022-11" db="UniProtKB">
        <authorList>
            <consortium name="WormBaseParasite"/>
        </authorList>
    </citation>
    <scope>IDENTIFICATION</scope>
</reference>
<dbReference type="Gene3D" id="2.30.29.30">
    <property type="entry name" value="Pleckstrin-homology domain (PH domain)/Phosphotyrosine-binding domain (PTB)"/>
    <property type="match status" value="1"/>
</dbReference>
<keyword evidence="1" id="KW-1185">Reference proteome</keyword>
<evidence type="ECO:0000313" key="2">
    <source>
        <dbReference type="WBParaSite" id="jg24690"/>
    </source>
</evidence>
<dbReference type="SUPFAM" id="SSF50729">
    <property type="entry name" value="PH domain-like"/>
    <property type="match status" value="1"/>
</dbReference>
<evidence type="ECO:0000313" key="1">
    <source>
        <dbReference type="Proteomes" id="UP000887574"/>
    </source>
</evidence>
<dbReference type="AlphaFoldDB" id="A0A915DZ12"/>